<name>A0A3Q7HMN9_SOLLC</name>
<dbReference type="Proteomes" id="UP000004994">
    <property type="component" value="Chromosome 8"/>
</dbReference>
<reference evidence="1" key="1">
    <citation type="journal article" date="2012" name="Nature">
        <title>The tomato genome sequence provides insights into fleshy fruit evolution.</title>
        <authorList>
            <consortium name="Tomato Genome Consortium"/>
        </authorList>
    </citation>
    <scope>NUCLEOTIDE SEQUENCE [LARGE SCALE GENOMIC DNA]</scope>
    <source>
        <strain evidence="1">cv. Heinz 1706</strain>
    </source>
</reference>
<evidence type="ECO:0000313" key="1">
    <source>
        <dbReference type="EnsemblPlants" id="Solyc08g023330.1.1.1"/>
    </source>
</evidence>
<evidence type="ECO:0000313" key="2">
    <source>
        <dbReference type="Proteomes" id="UP000004994"/>
    </source>
</evidence>
<sequence length="76" mass="8703">MAKKSETCESKWISLPLYVNASLLHEKIKIVSISKYSYVKNFIGIFHRSNSKSRVIIKKTKTPHLCSLQSKDYGLS</sequence>
<accession>A0A3Q7HMN9</accession>
<dbReference type="Gramene" id="Solyc08g023330.1.1">
    <property type="protein sequence ID" value="Solyc08g023330.1.1.1"/>
    <property type="gene ID" value="Solyc08g023330.1"/>
</dbReference>
<organism evidence="1">
    <name type="scientific">Solanum lycopersicum</name>
    <name type="common">Tomato</name>
    <name type="synonym">Lycopersicon esculentum</name>
    <dbReference type="NCBI Taxonomy" id="4081"/>
    <lineage>
        <taxon>Eukaryota</taxon>
        <taxon>Viridiplantae</taxon>
        <taxon>Streptophyta</taxon>
        <taxon>Embryophyta</taxon>
        <taxon>Tracheophyta</taxon>
        <taxon>Spermatophyta</taxon>
        <taxon>Magnoliopsida</taxon>
        <taxon>eudicotyledons</taxon>
        <taxon>Gunneridae</taxon>
        <taxon>Pentapetalae</taxon>
        <taxon>asterids</taxon>
        <taxon>lamiids</taxon>
        <taxon>Solanales</taxon>
        <taxon>Solanaceae</taxon>
        <taxon>Solanoideae</taxon>
        <taxon>Solaneae</taxon>
        <taxon>Solanum</taxon>
        <taxon>Solanum subgen. Lycopersicon</taxon>
    </lineage>
</organism>
<dbReference type="InParanoid" id="A0A3Q7HMN9"/>
<reference evidence="1" key="2">
    <citation type="submission" date="2019-01" db="UniProtKB">
        <authorList>
            <consortium name="EnsemblPlants"/>
        </authorList>
    </citation>
    <scope>IDENTIFICATION</scope>
    <source>
        <strain evidence="1">cv. Heinz 1706</strain>
    </source>
</reference>
<proteinExistence type="predicted"/>
<keyword evidence="2" id="KW-1185">Reference proteome</keyword>
<protein>
    <submittedName>
        <fullName evidence="1">Uncharacterized protein</fullName>
    </submittedName>
</protein>
<dbReference type="AlphaFoldDB" id="A0A3Q7HMN9"/>
<dbReference type="PaxDb" id="4081-Solyc08g023330.1.1"/>
<dbReference type="EnsemblPlants" id="Solyc08g023330.1.1">
    <property type="protein sequence ID" value="Solyc08g023330.1.1.1"/>
    <property type="gene ID" value="Solyc08g023330.1"/>
</dbReference>